<dbReference type="Proteomes" id="UP000001420">
    <property type="component" value="Chromosome"/>
</dbReference>
<evidence type="ECO:0000313" key="6">
    <source>
        <dbReference type="Proteomes" id="UP000001420"/>
    </source>
</evidence>
<comment type="similarity">
    <text evidence="1">Belongs to the peptidase U62 family.</text>
</comment>
<feature type="domain" description="Metalloprotease TldD/E central" evidence="4">
    <location>
        <begin position="126"/>
        <end position="228"/>
    </location>
</feature>
<dbReference type="GO" id="GO:0008237">
    <property type="term" value="F:metallopeptidase activity"/>
    <property type="evidence" value="ECO:0007669"/>
    <property type="project" value="InterPro"/>
</dbReference>
<dbReference type="eggNOG" id="COG0312">
    <property type="taxonomic scope" value="Bacteria"/>
</dbReference>
<dbReference type="GO" id="GO:0005829">
    <property type="term" value="C:cytosol"/>
    <property type="evidence" value="ECO:0007669"/>
    <property type="project" value="TreeGrafter"/>
</dbReference>
<dbReference type="PANTHER" id="PTHR43421">
    <property type="entry name" value="METALLOPROTEASE PMBA"/>
    <property type="match status" value="1"/>
</dbReference>
<reference evidence="5 6" key="1">
    <citation type="journal article" date="2003" name="Proc. Natl. Acad. Sci. U.S.A.">
        <title>Genome sequence of the cyanobacterium Prochlorococcus marinus SS120, a nearly minimal oxyphototrophic genome.</title>
        <authorList>
            <person name="Dufresne A."/>
            <person name="Salanoubat M."/>
            <person name="Partensky F."/>
            <person name="Artiguenave F."/>
            <person name="Axmann I.M."/>
            <person name="Barbe V."/>
            <person name="Duprat S."/>
            <person name="Galperin M.Y."/>
            <person name="Koonin E.V."/>
            <person name="Le Gall F."/>
            <person name="Makarova K.S."/>
            <person name="Ostrowski M."/>
            <person name="Oztas S."/>
            <person name="Robert C."/>
            <person name="Rogozin I.B."/>
            <person name="Scanlan D.J."/>
            <person name="Tandeau de Marsac N."/>
            <person name="Weissenbach J."/>
            <person name="Wincker P."/>
            <person name="Wolf Y.I."/>
            <person name="Hess W.R."/>
        </authorList>
    </citation>
    <scope>NUCLEOTIDE SEQUENCE [LARGE SCALE GENOMIC DNA]</scope>
    <source>
        <strain evidence="6">SARG / CCMP1375 / SS120</strain>
    </source>
</reference>
<dbReference type="EMBL" id="AE017126">
    <property type="protein sequence ID" value="AAQ00041.1"/>
    <property type="molecule type" value="Genomic_DNA"/>
</dbReference>
<feature type="domain" description="Metalloprotease TldD/E N-terminal" evidence="2">
    <location>
        <begin position="31"/>
        <end position="95"/>
    </location>
</feature>
<evidence type="ECO:0000259" key="2">
    <source>
        <dbReference type="Pfam" id="PF01523"/>
    </source>
</evidence>
<evidence type="ECO:0000259" key="3">
    <source>
        <dbReference type="Pfam" id="PF19289"/>
    </source>
</evidence>
<evidence type="ECO:0000313" key="5">
    <source>
        <dbReference type="EMBL" id="AAQ00041.1"/>
    </source>
</evidence>
<dbReference type="Gene3D" id="3.30.2290.10">
    <property type="entry name" value="PmbA/TldD superfamily"/>
    <property type="match status" value="1"/>
</dbReference>
<dbReference type="PATRIC" id="fig|167539.5.peg.1046"/>
<name>Q7VBU6_PROMA</name>
<dbReference type="HOGENOM" id="CLU_026425_4_0_3"/>
<sequence>MTMSNNESLISEQNLRDKLTKLSNEIKIKKWDLGASIGKDTSVQIDKGEPKQIKASQKSSITIRVWNKENAVGITSTSDLSEAGLRKALNSAFSASEFANKLESPNFSKLSQNALPNLQRPIGQSLGVKKLLAYLIEAESKLLDKHNSIKSIPYNGFAESKYERVYINSDGAFRHMESTQASLYLYARAEEEGRKPRSSGSIKLAYAADDINIEECINEAAEKTLRHLNYQPIKTNKYLICFKPEAFLDLLTSFSNIYNARSIIDGISLSNKNSIGEQISSNIMSLSDEGLHKDNFGACTFDGEGTPTQNITLIDSGILKNLIHSEATARIFGCNPTGHAGIGAKVSVSPDWPVIYKTKGETAKYPDLQFQHTKEEFVLVENLHALHAGIKSSQGSFSLPFDGWLVKNGEQISIESATIAGDIKNLLKNIIQIEDDNQSTHQGVCPHIWVDELAVTGDA</sequence>
<dbReference type="KEGG" id="pma:Pro_0996"/>
<dbReference type="InterPro" id="IPR047657">
    <property type="entry name" value="PmbA"/>
</dbReference>
<gene>
    <name evidence="5" type="primary">pmbA</name>
    <name evidence="5" type="ordered locus">Pro_0996</name>
</gene>
<feature type="domain" description="Metalloprotease TldD/E C-terminal" evidence="3">
    <location>
        <begin position="235"/>
        <end position="457"/>
    </location>
</feature>
<dbReference type="InterPro" id="IPR002510">
    <property type="entry name" value="Metalloprtase-TldD/E_N"/>
</dbReference>
<dbReference type="EnsemblBacteria" id="AAQ00041">
    <property type="protein sequence ID" value="AAQ00041"/>
    <property type="gene ID" value="Pro_0996"/>
</dbReference>
<dbReference type="Pfam" id="PF19289">
    <property type="entry name" value="PmbA_TldD_3rd"/>
    <property type="match status" value="1"/>
</dbReference>
<dbReference type="Pfam" id="PF19290">
    <property type="entry name" value="PmbA_TldD_2nd"/>
    <property type="match status" value="1"/>
</dbReference>
<keyword evidence="6" id="KW-1185">Reference proteome</keyword>
<proteinExistence type="inferred from homology"/>
<dbReference type="PANTHER" id="PTHR43421:SF1">
    <property type="entry name" value="METALLOPROTEASE PMBA"/>
    <property type="match status" value="1"/>
</dbReference>
<dbReference type="AlphaFoldDB" id="Q7VBU6"/>
<dbReference type="STRING" id="167539.Pro_0996"/>
<dbReference type="OrthoDB" id="9803618at2"/>
<evidence type="ECO:0000259" key="4">
    <source>
        <dbReference type="Pfam" id="PF19290"/>
    </source>
</evidence>
<keyword evidence="5" id="KW-0378">Hydrolase</keyword>
<dbReference type="InterPro" id="IPR045569">
    <property type="entry name" value="Metalloprtase-TldD/E_C"/>
</dbReference>
<keyword evidence="5" id="KW-0645">Protease</keyword>
<dbReference type="InterPro" id="IPR036059">
    <property type="entry name" value="TldD/PmbA_sf"/>
</dbReference>
<dbReference type="GO" id="GO:0006508">
    <property type="term" value="P:proteolysis"/>
    <property type="evidence" value="ECO:0007669"/>
    <property type="project" value="UniProtKB-KW"/>
</dbReference>
<dbReference type="RefSeq" id="WP_011125148.1">
    <property type="nucleotide sequence ID" value="NC_005042.1"/>
</dbReference>
<dbReference type="InterPro" id="IPR035068">
    <property type="entry name" value="TldD/PmbA_N"/>
</dbReference>
<dbReference type="InterPro" id="IPR045570">
    <property type="entry name" value="Metalloprtase-TldD/E_cen_dom"/>
</dbReference>
<evidence type="ECO:0000256" key="1">
    <source>
        <dbReference type="ARBA" id="ARBA00005836"/>
    </source>
</evidence>
<dbReference type="SUPFAM" id="SSF111283">
    <property type="entry name" value="Putative modulator of DNA gyrase, PmbA/TldD"/>
    <property type="match status" value="1"/>
</dbReference>
<accession>Q7VBU6</accession>
<dbReference type="Pfam" id="PF01523">
    <property type="entry name" value="PmbA_TldD_1st"/>
    <property type="match status" value="1"/>
</dbReference>
<protein>
    <submittedName>
        <fullName evidence="5">Predicted inactivated Zn-dependent protease</fullName>
    </submittedName>
</protein>
<organism evidence="5 6">
    <name type="scientific">Prochlorococcus marinus (strain SARG / CCMP1375 / SS120)</name>
    <dbReference type="NCBI Taxonomy" id="167539"/>
    <lineage>
        <taxon>Bacteria</taxon>
        <taxon>Bacillati</taxon>
        <taxon>Cyanobacteriota</taxon>
        <taxon>Cyanophyceae</taxon>
        <taxon>Synechococcales</taxon>
        <taxon>Prochlorococcaceae</taxon>
        <taxon>Prochlorococcus</taxon>
    </lineage>
</organism>